<dbReference type="InterPro" id="IPR004358">
    <property type="entry name" value="Sig_transdc_His_kin-like_C"/>
</dbReference>
<evidence type="ECO:0000256" key="8">
    <source>
        <dbReference type="ARBA" id="ARBA00023012"/>
    </source>
</evidence>
<proteinExistence type="predicted"/>
<dbReference type="InterPro" id="IPR005467">
    <property type="entry name" value="His_kinase_dom"/>
</dbReference>
<evidence type="ECO:0000256" key="1">
    <source>
        <dbReference type="ARBA" id="ARBA00000085"/>
    </source>
</evidence>
<feature type="domain" description="Histidine kinase" evidence="12">
    <location>
        <begin position="157"/>
        <end position="363"/>
    </location>
</feature>
<protein>
    <recommendedName>
        <fullName evidence="2">histidine kinase</fullName>
        <ecNumber evidence="2">2.7.13.3</ecNumber>
    </recommendedName>
</protein>
<dbReference type="PROSITE" id="PS50109">
    <property type="entry name" value="HIS_KIN"/>
    <property type="match status" value="1"/>
</dbReference>
<dbReference type="InterPro" id="IPR003661">
    <property type="entry name" value="HisK_dim/P_dom"/>
</dbReference>
<dbReference type="Proteomes" id="UP000324159">
    <property type="component" value="Unassembled WGS sequence"/>
</dbReference>
<keyword evidence="9" id="KW-0175">Coiled coil</keyword>
<evidence type="ECO:0000256" key="2">
    <source>
        <dbReference type="ARBA" id="ARBA00012438"/>
    </source>
</evidence>
<keyword evidence="5" id="KW-0547">Nucleotide-binding</keyword>
<accession>A0A5D3WMB3</accession>
<keyword evidence="11" id="KW-1133">Transmembrane helix</keyword>
<keyword evidence="11" id="KW-0812">Transmembrane</keyword>
<dbReference type="SUPFAM" id="SSF55874">
    <property type="entry name" value="ATPase domain of HSP90 chaperone/DNA topoisomerase II/histidine kinase"/>
    <property type="match status" value="1"/>
</dbReference>
<dbReference type="Gene3D" id="1.10.287.130">
    <property type="match status" value="1"/>
</dbReference>
<dbReference type="SMART" id="SM00387">
    <property type="entry name" value="HATPase_c"/>
    <property type="match status" value="1"/>
</dbReference>
<comment type="catalytic activity">
    <reaction evidence="1">
        <text>ATP + protein L-histidine = ADP + protein N-phospho-L-histidine.</text>
        <dbReference type="EC" id="2.7.13.3"/>
    </reaction>
</comment>
<dbReference type="GO" id="GO:0000155">
    <property type="term" value="F:phosphorelay sensor kinase activity"/>
    <property type="evidence" value="ECO:0007669"/>
    <property type="project" value="InterPro"/>
</dbReference>
<sequence length="377" mass="41768">MRRQLVIRVFLLALMVLGITLLHYLTTTQKDQFHDIYRRLYYLPIVLSGLWFGLRGGLGSSLAVSILYAPHVVFQWGHRPATNLEQYLEIMLYNVIGLLTGVLSSREQAQTRRYQRAAERLEESYERLRQQADQLLAAEEQLRRADRLSALGELSAGLAHEVRNPLGSIRGTAEILRDAIPADSPHREFADILVHEVDRLNRVVQDFLDFARPGRGGEDAVDLNRVVDEVLTLSGRMLEKEGIDLCFQAGDIPPCSGRAEQLKQALLNLVINAMQAMPQGGSLRIVTAAADGGTVITLSDTGIGIAPEKLEKIFDPFYTSRAEGTGLGLAITARIIRGHRGRIEVDSEPGRGTTFRIYLPGQKPEPARSSPADSTSH</sequence>
<evidence type="ECO:0000256" key="4">
    <source>
        <dbReference type="ARBA" id="ARBA00022679"/>
    </source>
</evidence>
<dbReference type="OrthoDB" id="9808844at2"/>
<reference evidence="13 14" key="1">
    <citation type="submission" date="2019-07" db="EMBL/GenBank/DDBJ databases">
        <title>Genomic Encyclopedia of Type Strains, Phase IV (KMG-IV): sequencing the most valuable type-strain genomes for metagenomic binning, comparative biology and taxonomic classification.</title>
        <authorList>
            <person name="Goeker M."/>
        </authorList>
    </citation>
    <scope>NUCLEOTIDE SEQUENCE [LARGE SCALE GENOMIC DNA]</scope>
    <source>
        <strain evidence="13 14">SS015</strain>
    </source>
</reference>
<evidence type="ECO:0000256" key="3">
    <source>
        <dbReference type="ARBA" id="ARBA00022553"/>
    </source>
</evidence>
<evidence type="ECO:0000256" key="5">
    <source>
        <dbReference type="ARBA" id="ARBA00022741"/>
    </source>
</evidence>
<evidence type="ECO:0000256" key="11">
    <source>
        <dbReference type="SAM" id="Phobius"/>
    </source>
</evidence>
<organism evidence="13 14">
    <name type="scientific">Geothermobacter ehrlichii</name>
    <dbReference type="NCBI Taxonomy" id="213224"/>
    <lineage>
        <taxon>Bacteria</taxon>
        <taxon>Pseudomonadati</taxon>
        <taxon>Thermodesulfobacteriota</taxon>
        <taxon>Desulfuromonadia</taxon>
        <taxon>Desulfuromonadales</taxon>
        <taxon>Geothermobacteraceae</taxon>
        <taxon>Geothermobacter</taxon>
    </lineage>
</organism>
<dbReference type="RefSeq" id="WP_148894637.1">
    <property type="nucleotide sequence ID" value="NZ_VNIB01000002.1"/>
</dbReference>
<evidence type="ECO:0000256" key="7">
    <source>
        <dbReference type="ARBA" id="ARBA00022840"/>
    </source>
</evidence>
<keyword evidence="7" id="KW-0067">ATP-binding</keyword>
<gene>
    <name evidence="13" type="ORF">EDC39_1028</name>
</gene>
<dbReference type="EC" id="2.7.13.3" evidence="2"/>
<evidence type="ECO:0000256" key="6">
    <source>
        <dbReference type="ARBA" id="ARBA00022777"/>
    </source>
</evidence>
<keyword evidence="4" id="KW-0808">Transferase</keyword>
<dbReference type="PANTHER" id="PTHR43065">
    <property type="entry name" value="SENSOR HISTIDINE KINASE"/>
    <property type="match status" value="1"/>
</dbReference>
<dbReference type="PRINTS" id="PR00344">
    <property type="entry name" value="BCTRLSENSOR"/>
</dbReference>
<dbReference type="SMART" id="SM00388">
    <property type="entry name" value="HisKA"/>
    <property type="match status" value="1"/>
</dbReference>
<keyword evidence="11" id="KW-0472">Membrane</keyword>
<dbReference type="AlphaFoldDB" id="A0A5D3WMB3"/>
<keyword evidence="6 13" id="KW-0418">Kinase</keyword>
<feature type="transmembrane region" description="Helical" evidence="11">
    <location>
        <begin position="45"/>
        <end position="70"/>
    </location>
</feature>
<feature type="region of interest" description="Disordered" evidence="10">
    <location>
        <begin position="355"/>
        <end position="377"/>
    </location>
</feature>
<keyword evidence="8" id="KW-0902">Two-component regulatory system</keyword>
<evidence type="ECO:0000259" key="12">
    <source>
        <dbReference type="PROSITE" id="PS50109"/>
    </source>
</evidence>
<dbReference type="CDD" id="cd00082">
    <property type="entry name" value="HisKA"/>
    <property type="match status" value="1"/>
</dbReference>
<name>A0A5D3WMB3_9BACT</name>
<feature type="coiled-coil region" evidence="9">
    <location>
        <begin position="111"/>
        <end position="148"/>
    </location>
</feature>
<dbReference type="Pfam" id="PF02518">
    <property type="entry name" value="HATPase_c"/>
    <property type="match status" value="1"/>
</dbReference>
<dbReference type="InterPro" id="IPR036890">
    <property type="entry name" value="HATPase_C_sf"/>
</dbReference>
<evidence type="ECO:0000313" key="14">
    <source>
        <dbReference type="Proteomes" id="UP000324159"/>
    </source>
</evidence>
<dbReference type="PANTHER" id="PTHR43065:SF10">
    <property type="entry name" value="PEROXIDE STRESS-ACTIVATED HISTIDINE KINASE MAK3"/>
    <property type="match status" value="1"/>
</dbReference>
<dbReference type="InterPro" id="IPR036097">
    <property type="entry name" value="HisK_dim/P_sf"/>
</dbReference>
<feature type="transmembrane region" description="Helical" evidence="11">
    <location>
        <begin position="6"/>
        <end position="25"/>
    </location>
</feature>
<evidence type="ECO:0000313" key="13">
    <source>
        <dbReference type="EMBL" id="TYO99486.1"/>
    </source>
</evidence>
<keyword evidence="3" id="KW-0597">Phosphoprotein</keyword>
<dbReference type="GO" id="GO:0005524">
    <property type="term" value="F:ATP binding"/>
    <property type="evidence" value="ECO:0007669"/>
    <property type="project" value="UniProtKB-KW"/>
</dbReference>
<dbReference type="InterPro" id="IPR003594">
    <property type="entry name" value="HATPase_dom"/>
</dbReference>
<dbReference type="SUPFAM" id="SSF47384">
    <property type="entry name" value="Homodimeric domain of signal transducing histidine kinase"/>
    <property type="match status" value="1"/>
</dbReference>
<comment type="caution">
    <text evidence="13">The sequence shown here is derived from an EMBL/GenBank/DDBJ whole genome shotgun (WGS) entry which is preliminary data.</text>
</comment>
<evidence type="ECO:0000256" key="9">
    <source>
        <dbReference type="SAM" id="Coils"/>
    </source>
</evidence>
<dbReference type="EMBL" id="VNIB01000002">
    <property type="protein sequence ID" value="TYO99486.1"/>
    <property type="molecule type" value="Genomic_DNA"/>
</dbReference>
<keyword evidence="14" id="KW-1185">Reference proteome</keyword>
<evidence type="ECO:0000256" key="10">
    <source>
        <dbReference type="SAM" id="MobiDB-lite"/>
    </source>
</evidence>
<dbReference type="Gene3D" id="3.30.565.10">
    <property type="entry name" value="Histidine kinase-like ATPase, C-terminal domain"/>
    <property type="match status" value="1"/>
</dbReference>
<dbReference type="Pfam" id="PF00512">
    <property type="entry name" value="HisKA"/>
    <property type="match status" value="1"/>
</dbReference>